<organism evidence="11 12">
    <name type="scientific">Exophiala sideris</name>
    <dbReference type="NCBI Taxonomy" id="1016849"/>
    <lineage>
        <taxon>Eukaryota</taxon>
        <taxon>Fungi</taxon>
        <taxon>Dikarya</taxon>
        <taxon>Ascomycota</taxon>
        <taxon>Pezizomycotina</taxon>
        <taxon>Eurotiomycetes</taxon>
        <taxon>Chaetothyriomycetidae</taxon>
        <taxon>Chaetothyriales</taxon>
        <taxon>Herpotrichiellaceae</taxon>
        <taxon>Exophiala</taxon>
    </lineage>
</organism>
<dbReference type="EMBL" id="KN846953">
    <property type="protein sequence ID" value="KIV79006.1"/>
    <property type="molecule type" value="Genomic_DNA"/>
</dbReference>
<keyword evidence="5" id="KW-0687">Ribonucleoprotein</keyword>
<evidence type="ECO:0000313" key="12">
    <source>
        <dbReference type="Proteomes" id="UP000053599"/>
    </source>
</evidence>
<dbReference type="Gene3D" id="4.10.950.10">
    <property type="entry name" value="Ribosomal protein L2, domain 3"/>
    <property type="match status" value="1"/>
</dbReference>
<feature type="domain" description="Large ribosomal subunit protein uL2 C-terminal" evidence="9">
    <location>
        <begin position="209"/>
        <end position="371"/>
    </location>
</feature>
<dbReference type="PANTHER" id="PTHR13691">
    <property type="entry name" value="RIBOSOMAL PROTEIN L2"/>
    <property type="match status" value="1"/>
</dbReference>
<evidence type="ECO:0000313" key="11">
    <source>
        <dbReference type="EMBL" id="KIV79006.1"/>
    </source>
</evidence>
<feature type="region of interest" description="Disordered" evidence="8">
    <location>
        <begin position="343"/>
        <end position="364"/>
    </location>
</feature>
<evidence type="ECO:0000256" key="8">
    <source>
        <dbReference type="SAM" id="MobiDB-lite"/>
    </source>
</evidence>
<dbReference type="PANTHER" id="PTHR13691:SF5">
    <property type="entry name" value="LARGE RIBOSOMAL SUBUNIT PROTEIN UL2M"/>
    <property type="match status" value="1"/>
</dbReference>
<sequence>MLQPRIPLRSLCRKCQISSPALRRSYAQVIDPVHPSTSILDTAHANPPLAEPEDRVGAARGEVKLRRYTPRTPGIRHLIRPLNDHLWKGRSWKPLTFPKKGHAKGGRNNTGHVVVRHRGGGHKRRIRTVDFMRQGGGKQFVERIEHDPGRTAHIALVRDVKSGERSYILAAEGLRAGETVESFRSGLPKALLKEMGGHVDQGVIASKTAYKGNCLKLGMIPVGTPIFNIAPNKDSIGKICRSAGTHGIIVGKGEDTVQKEMIKLIGDSGGMKMSALSPDQLRKFEKAANYVTVRLSSGEVRLIDKEAVATIGVASNVNFKYTSLGKAGRSRWLGIRPTVRGLAMNASDHPHGGGRGKSKGNRIPMSPWGIPVSQPCFISTRQNDLPFSGKIGLQDKAEEQDQSYGCHGTT</sequence>
<dbReference type="SUPFAM" id="SSF50249">
    <property type="entry name" value="Nucleic acid-binding proteins"/>
    <property type="match status" value="1"/>
</dbReference>
<dbReference type="SMART" id="SM01383">
    <property type="entry name" value="Ribosomal_L2"/>
    <property type="match status" value="1"/>
</dbReference>
<evidence type="ECO:0000256" key="4">
    <source>
        <dbReference type="ARBA" id="ARBA00023128"/>
    </source>
</evidence>
<dbReference type="Gene3D" id="2.30.30.30">
    <property type="match status" value="1"/>
</dbReference>
<dbReference type="FunFam" id="2.40.50.140:FF:000128">
    <property type="entry name" value="50S ribosomal protein L2"/>
    <property type="match status" value="1"/>
</dbReference>
<dbReference type="InterPro" id="IPR012340">
    <property type="entry name" value="NA-bd_OB-fold"/>
</dbReference>
<evidence type="ECO:0000259" key="10">
    <source>
        <dbReference type="SMART" id="SM01383"/>
    </source>
</evidence>
<dbReference type="GO" id="GO:0003723">
    <property type="term" value="F:RNA binding"/>
    <property type="evidence" value="ECO:0007669"/>
    <property type="project" value="TreeGrafter"/>
</dbReference>
<evidence type="ECO:0000256" key="1">
    <source>
        <dbReference type="ARBA" id="ARBA00004173"/>
    </source>
</evidence>
<gene>
    <name evidence="11" type="ORF">PV11_06600</name>
</gene>
<dbReference type="InterPro" id="IPR008991">
    <property type="entry name" value="Translation_prot_SH3-like_sf"/>
</dbReference>
<dbReference type="InterPro" id="IPR014722">
    <property type="entry name" value="Rib_uL2_dom2"/>
</dbReference>
<evidence type="ECO:0000256" key="6">
    <source>
        <dbReference type="ARBA" id="ARBA00037226"/>
    </source>
</evidence>
<reference evidence="11 12" key="1">
    <citation type="submission" date="2015-01" db="EMBL/GenBank/DDBJ databases">
        <title>The Genome Sequence of Exophiala sideris CBS121828.</title>
        <authorList>
            <consortium name="The Broad Institute Genomics Platform"/>
            <person name="Cuomo C."/>
            <person name="de Hoog S."/>
            <person name="Gorbushina A."/>
            <person name="Stielow B."/>
            <person name="Teixiera M."/>
            <person name="Abouelleil A."/>
            <person name="Chapman S.B."/>
            <person name="Priest M."/>
            <person name="Young S.K."/>
            <person name="Wortman J."/>
            <person name="Nusbaum C."/>
            <person name="Birren B."/>
        </authorList>
    </citation>
    <scope>NUCLEOTIDE SEQUENCE [LARGE SCALE GENOMIC DNA]</scope>
    <source>
        <strain evidence="11 12">CBS 121828</strain>
    </source>
</reference>
<evidence type="ECO:0000256" key="5">
    <source>
        <dbReference type="ARBA" id="ARBA00023274"/>
    </source>
</evidence>
<protein>
    <recommendedName>
        <fullName evidence="7">Large ribosomal subunit protein uL2m</fullName>
    </recommendedName>
</protein>
<keyword evidence="4" id="KW-0496">Mitochondrion</keyword>
<dbReference type="GO" id="GO:0005762">
    <property type="term" value="C:mitochondrial large ribosomal subunit"/>
    <property type="evidence" value="ECO:0007669"/>
    <property type="project" value="TreeGrafter"/>
</dbReference>
<dbReference type="Proteomes" id="UP000053599">
    <property type="component" value="Unassembled WGS sequence"/>
</dbReference>
<comment type="function">
    <text evidence="6">Component of the mitochondrial ribosome (mitoribosome), a dedicated translation machinery responsible for the synthesis of mitochondrial genome-encoded proteins, including at least some of the essential transmembrane subunits of the mitochondrial respiratory chain. The mitoribosomes are attached to the mitochondrial inner membrane and translation products are cotranslationally integrated into the membrane.</text>
</comment>
<dbReference type="Gene3D" id="2.40.50.140">
    <property type="entry name" value="Nucleic acid-binding proteins"/>
    <property type="match status" value="1"/>
</dbReference>
<comment type="subcellular location">
    <subcellularLocation>
        <location evidence="1">Mitochondrion</location>
    </subcellularLocation>
</comment>
<proteinExistence type="inferred from homology"/>
<dbReference type="SMART" id="SM01382">
    <property type="entry name" value="Ribosomal_L2_C"/>
    <property type="match status" value="1"/>
</dbReference>
<dbReference type="InterPro" id="IPR014726">
    <property type="entry name" value="Ribosomal_uL2_dom3"/>
</dbReference>
<evidence type="ECO:0000259" key="9">
    <source>
        <dbReference type="SMART" id="SM01382"/>
    </source>
</evidence>
<dbReference type="InterPro" id="IPR022666">
    <property type="entry name" value="Ribosomal_uL2_RNA-bd_dom"/>
</dbReference>
<dbReference type="Pfam" id="PF00181">
    <property type="entry name" value="Ribosomal_L2_N"/>
    <property type="match status" value="1"/>
</dbReference>
<accession>A0A0D1WV40</accession>
<dbReference type="GO" id="GO:0032543">
    <property type="term" value="P:mitochondrial translation"/>
    <property type="evidence" value="ECO:0007669"/>
    <property type="project" value="TreeGrafter"/>
</dbReference>
<dbReference type="SUPFAM" id="SSF50104">
    <property type="entry name" value="Translation proteins SH3-like domain"/>
    <property type="match status" value="1"/>
</dbReference>
<keyword evidence="3" id="KW-0689">Ribosomal protein</keyword>
<evidence type="ECO:0000256" key="3">
    <source>
        <dbReference type="ARBA" id="ARBA00022980"/>
    </source>
</evidence>
<feature type="domain" description="Large ribosomal subunit protein uL2 RNA-binding" evidence="10">
    <location>
        <begin position="106"/>
        <end position="182"/>
    </location>
</feature>
<dbReference type="FunFam" id="4.10.950.10:FF:000001">
    <property type="entry name" value="50S ribosomal protein L2"/>
    <property type="match status" value="1"/>
</dbReference>
<name>A0A0D1WV40_9EURO</name>
<evidence type="ECO:0000256" key="7">
    <source>
        <dbReference type="ARBA" id="ARBA00069872"/>
    </source>
</evidence>
<comment type="similarity">
    <text evidence="2">Belongs to the universal ribosomal protein uL2 family.</text>
</comment>
<evidence type="ECO:0000256" key="2">
    <source>
        <dbReference type="ARBA" id="ARBA00005636"/>
    </source>
</evidence>
<dbReference type="InterPro" id="IPR002171">
    <property type="entry name" value="Ribosomal_uL2"/>
</dbReference>
<dbReference type="AlphaFoldDB" id="A0A0D1WV40"/>
<dbReference type="STRING" id="1016849.A0A0D1WV40"/>
<dbReference type="GO" id="GO:0003735">
    <property type="term" value="F:structural constituent of ribosome"/>
    <property type="evidence" value="ECO:0007669"/>
    <property type="project" value="InterPro"/>
</dbReference>
<dbReference type="OrthoDB" id="268576at2759"/>
<dbReference type="InterPro" id="IPR022669">
    <property type="entry name" value="Ribosomal_uL2_C"/>
</dbReference>
<dbReference type="Pfam" id="PF03947">
    <property type="entry name" value="Ribosomal_L2_C"/>
    <property type="match status" value="1"/>
</dbReference>